<dbReference type="KEGG" id="cpra:CPter91_2479"/>
<keyword evidence="3 14" id="KW-0004">4Fe-4S</keyword>
<feature type="active site" description="Proton acceptor" evidence="14">
    <location>
        <position position="93"/>
    </location>
</feature>
<evidence type="ECO:0000259" key="15">
    <source>
        <dbReference type="PROSITE" id="PS51918"/>
    </source>
</evidence>
<feature type="binding site" evidence="14">
    <location>
        <begin position="226"/>
        <end position="228"/>
    </location>
    <ligand>
        <name>S-adenosyl-L-methionine</name>
        <dbReference type="ChEBI" id="CHEBI:59789"/>
    </ligand>
</feature>
<dbReference type="GO" id="GO:0002935">
    <property type="term" value="F:tRNA (adenine(37)-C2)-methyltransferase activity"/>
    <property type="evidence" value="ECO:0007669"/>
    <property type="project" value="UniProtKB-UniRule"/>
</dbReference>
<dbReference type="PATRIC" id="fig|279113.10.peg.2863"/>
<dbReference type="GO" id="GO:0046872">
    <property type="term" value="F:metal ion binding"/>
    <property type="evidence" value="ECO:0007669"/>
    <property type="project" value="UniProtKB-KW"/>
</dbReference>
<dbReference type="PROSITE" id="PS51918">
    <property type="entry name" value="RADICAL_SAM"/>
    <property type="match status" value="1"/>
</dbReference>
<dbReference type="EMBL" id="CP013234">
    <property type="protein sequence ID" value="AMP04838.1"/>
    <property type="molecule type" value="Genomic_DNA"/>
</dbReference>
<gene>
    <name evidence="14 16" type="primary">rlmN</name>
    <name evidence="17" type="ORF">CPter291_2865</name>
    <name evidence="16" type="ORF">CPter91_2479</name>
</gene>
<keyword evidence="7 14" id="KW-0808">Transferase</keyword>
<reference evidence="18 19" key="1">
    <citation type="submission" date="2015-11" db="EMBL/GenBank/DDBJ databases">
        <title>Exploring the genomic traits of fungus-feeding bacterial genus Collimonas.</title>
        <authorList>
            <person name="Song C."/>
            <person name="Schmidt R."/>
            <person name="de Jager V."/>
            <person name="Krzyzanowska D."/>
            <person name="Jongedijk E."/>
            <person name="Cankar K."/>
            <person name="Beekwilder J."/>
            <person name="van Veen A."/>
            <person name="de Boer W."/>
            <person name="van Veen J.A."/>
            <person name="Garbeva P."/>
        </authorList>
    </citation>
    <scope>NUCLEOTIDE SEQUENCE [LARGE SCALE GENOMIC DNA]</scope>
    <source>
        <strain evidence="17 19">Ter291</strain>
        <strain evidence="16 18">Ter91</strain>
    </source>
</reference>
<dbReference type="GO" id="GO:0005737">
    <property type="term" value="C:cytoplasm"/>
    <property type="evidence" value="ECO:0007669"/>
    <property type="project" value="UniProtKB-SubCell"/>
</dbReference>
<protein>
    <recommendedName>
        <fullName evidence="14">Dual-specificity RNA methyltransferase RlmN</fullName>
        <ecNumber evidence="14">2.1.1.192</ecNumber>
    </recommendedName>
    <alternativeName>
        <fullName evidence="14">23S rRNA (adenine(2503)-C(2))-methyltransferase</fullName>
    </alternativeName>
    <alternativeName>
        <fullName evidence="14">23S rRNA m2A2503 methyltransferase</fullName>
    </alternativeName>
    <alternativeName>
        <fullName evidence="14">Ribosomal RNA large subunit methyltransferase N</fullName>
    </alternativeName>
    <alternativeName>
        <fullName evidence="14">tRNA (adenine(37)-C(2))-methyltransferase</fullName>
    </alternativeName>
    <alternativeName>
        <fullName evidence="14">tRNA m2A37 methyltransferase</fullName>
    </alternativeName>
</protein>
<dbReference type="PANTHER" id="PTHR30544:SF5">
    <property type="entry name" value="RADICAL SAM CORE DOMAIN-CONTAINING PROTEIN"/>
    <property type="match status" value="1"/>
</dbReference>
<evidence type="ECO:0000256" key="8">
    <source>
        <dbReference type="ARBA" id="ARBA00022691"/>
    </source>
</evidence>
<keyword evidence="11 14" id="KW-0408">Iron</keyword>
<dbReference type="HAMAP" id="MF_01849">
    <property type="entry name" value="RNA_methyltr_RlmN"/>
    <property type="match status" value="1"/>
</dbReference>
<comment type="catalytic activity">
    <reaction evidence="14">
        <text>adenosine(37) in tRNA + 2 reduced [2Fe-2S]-[ferredoxin] + 2 S-adenosyl-L-methionine = 2-methyladenosine(37) in tRNA + 5'-deoxyadenosine + L-methionine + 2 oxidized [2Fe-2S]-[ferredoxin] + S-adenosyl-L-homocysteine</text>
        <dbReference type="Rhea" id="RHEA:43332"/>
        <dbReference type="Rhea" id="RHEA-COMP:10000"/>
        <dbReference type="Rhea" id="RHEA-COMP:10001"/>
        <dbReference type="Rhea" id="RHEA-COMP:10162"/>
        <dbReference type="Rhea" id="RHEA-COMP:10485"/>
        <dbReference type="ChEBI" id="CHEBI:17319"/>
        <dbReference type="ChEBI" id="CHEBI:33737"/>
        <dbReference type="ChEBI" id="CHEBI:33738"/>
        <dbReference type="ChEBI" id="CHEBI:57844"/>
        <dbReference type="ChEBI" id="CHEBI:57856"/>
        <dbReference type="ChEBI" id="CHEBI:59789"/>
        <dbReference type="ChEBI" id="CHEBI:74411"/>
        <dbReference type="ChEBI" id="CHEBI:74497"/>
        <dbReference type="EC" id="2.1.1.192"/>
    </reaction>
</comment>
<keyword evidence="5 14" id="KW-0698">rRNA processing</keyword>
<dbReference type="InterPro" id="IPR058240">
    <property type="entry name" value="rSAM_sf"/>
</dbReference>
<dbReference type="PANTHER" id="PTHR30544">
    <property type="entry name" value="23S RRNA METHYLTRANSFERASE"/>
    <property type="match status" value="1"/>
</dbReference>
<dbReference type="GO" id="GO:0030488">
    <property type="term" value="P:tRNA methylation"/>
    <property type="evidence" value="ECO:0007669"/>
    <property type="project" value="UniProtKB-UniRule"/>
</dbReference>
<evidence type="ECO:0000256" key="10">
    <source>
        <dbReference type="ARBA" id="ARBA00022723"/>
    </source>
</evidence>
<evidence type="ECO:0000256" key="7">
    <source>
        <dbReference type="ARBA" id="ARBA00022679"/>
    </source>
</evidence>
<evidence type="ECO:0000313" key="16">
    <source>
        <dbReference type="EMBL" id="AMP04838.1"/>
    </source>
</evidence>
<proteinExistence type="inferred from homology"/>
<dbReference type="GO" id="GO:0070475">
    <property type="term" value="P:rRNA base methylation"/>
    <property type="evidence" value="ECO:0007669"/>
    <property type="project" value="UniProtKB-UniRule"/>
</dbReference>
<sequence length="391" mass="43324">MTTLTNLLDLDPAQLTAYCGELGEKPFRAKQLLRWIHQFGAHDFDAMTDLAKSLRDKLATRAMIAAPAVISDHTSTDGTRKWLLDVGQGNAVETVFIPEENRGTLCISTQAGCAVNCRFCSTGKQGFSRNLTVGEIIGQLWMAEFELRKSKGVEPGHKGERQITNVVMMGMGEPLLNYEPTVTALKLMLDDNAYGLSRRRVTLSTSGVVPMIDKLSQDCAVAMAVSLHASNDTLRDGLVPLNKKYPLRELMAACKRYLEFAPRDFITFEYCMLDDVNDTDAHARELIALVQGHGGGPVVPCKFNLIPFNPFPESGLKRSNNPRIKAFAQILMDAGIVTTVRKTRGDDIDAACGQLAGEVQDRTRVQERMQKMTEYQQKFGKNFGRIIEVSE</sequence>
<dbReference type="InterPro" id="IPR007197">
    <property type="entry name" value="rSAM"/>
</dbReference>
<keyword evidence="13 14" id="KW-1015">Disulfide bond</keyword>
<evidence type="ECO:0000256" key="3">
    <source>
        <dbReference type="ARBA" id="ARBA00022485"/>
    </source>
</evidence>
<dbReference type="EMBL" id="CP013236">
    <property type="protein sequence ID" value="AMP15117.1"/>
    <property type="molecule type" value="Genomic_DNA"/>
</dbReference>
<evidence type="ECO:0000256" key="2">
    <source>
        <dbReference type="ARBA" id="ARBA00007544"/>
    </source>
</evidence>
<evidence type="ECO:0000313" key="19">
    <source>
        <dbReference type="Proteomes" id="UP000074914"/>
    </source>
</evidence>
<evidence type="ECO:0000313" key="17">
    <source>
        <dbReference type="EMBL" id="AMP15117.1"/>
    </source>
</evidence>
<evidence type="ECO:0000256" key="6">
    <source>
        <dbReference type="ARBA" id="ARBA00022603"/>
    </source>
</evidence>
<organism evidence="16 18">
    <name type="scientific">Collimonas pratensis</name>
    <dbReference type="NCBI Taxonomy" id="279113"/>
    <lineage>
        <taxon>Bacteria</taxon>
        <taxon>Pseudomonadati</taxon>
        <taxon>Pseudomonadota</taxon>
        <taxon>Betaproteobacteria</taxon>
        <taxon>Burkholderiales</taxon>
        <taxon>Oxalobacteraceae</taxon>
        <taxon>Collimonas</taxon>
    </lineage>
</organism>
<dbReference type="InterPro" id="IPR013785">
    <property type="entry name" value="Aldolase_TIM"/>
</dbReference>
<keyword evidence="19" id="KW-1185">Reference proteome</keyword>
<feature type="binding site" evidence="14">
    <location>
        <begin position="172"/>
        <end position="173"/>
    </location>
    <ligand>
        <name>S-adenosyl-L-methionine</name>
        <dbReference type="ChEBI" id="CHEBI:59789"/>
    </ligand>
</feature>
<dbReference type="FunFam" id="3.20.20.70:FF:000008">
    <property type="entry name" value="Dual-specificity RNA methyltransferase RlmN"/>
    <property type="match status" value="1"/>
</dbReference>
<dbReference type="NCBIfam" id="TIGR00048">
    <property type="entry name" value="rRNA_mod_RlmN"/>
    <property type="match status" value="1"/>
</dbReference>
<dbReference type="Pfam" id="PF04055">
    <property type="entry name" value="Radical_SAM"/>
    <property type="match status" value="1"/>
</dbReference>
<keyword evidence="12 14" id="KW-0411">Iron-sulfur</keyword>
<evidence type="ECO:0000256" key="14">
    <source>
        <dbReference type="HAMAP-Rule" id="MF_01849"/>
    </source>
</evidence>
<dbReference type="GO" id="GO:0000049">
    <property type="term" value="F:tRNA binding"/>
    <property type="evidence" value="ECO:0007669"/>
    <property type="project" value="UniProtKB-UniRule"/>
</dbReference>
<feature type="binding site" evidence="14">
    <location>
        <position position="204"/>
    </location>
    <ligand>
        <name>S-adenosyl-L-methionine</name>
        <dbReference type="ChEBI" id="CHEBI:59789"/>
    </ligand>
</feature>
<evidence type="ECO:0000256" key="5">
    <source>
        <dbReference type="ARBA" id="ARBA00022552"/>
    </source>
</evidence>
<dbReference type="SUPFAM" id="SSF102114">
    <property type="entry name" value="Radical SAM enzymes"/>
    <property type="match status" value="1"/>
</dbReference>
<dbReference type="GO" id="GO:0051539">
    <property type="term" value="F:4 iron, 4 sulfur cluster binding"/>
    <property type="evidence" value="ECO:0007669"/>
    <property type="project" value="UniProtKB-UniRule"/>
</dbReference>
<dbReference type="Proteomes" id="UP000074914">
    <property type="component" value="Chromosome"/>
</dbReference>
<keyword evidence="10 14" id="KW-0479">Metal-binding</keyword>
<evidence type="ECO:0000256" key="4">
    <source>
        <dbReference type="ARBA" id="ARBA00022490"/>
    </source>
</evidence>
<evidence type="ECO:0000313" key="18">
    <source>
        <dbReference type="Proteomes" id="UP000074561"/>
    </source>
</evidence>
<feature type="binding site" evidence="14">
    <location>
        <position position="113"/>
    </location>
    <ligand>
        <name>[4Fe-4S] cluster</name>
        <dbReference type="ChEBI" id="CHEBI:49883"/>
        <note>4Fe-4S-S-AdoMet</note>
    </ligand>
</feature>
<feature type="domain" description="Radical SAM core" evidence="15">
    <location>
        <begin position="99"/>
        <end position="347"/>
    </location>
</feature>
<dbReference type="InterPro" id="IPR004383">
    <property type="entry name" value="rRNA_lsu_MTrfase_RlmN/Cfr"/>
</dbReference>
<comment type="caution">
    <text evidence="14">Lacks conserved residue(s) required for the propagation of feature annotation.</text>
</comment>
<dbReference type="STRING" id="279113.CPter91_2479"/>
<keyword evidence="4 14" id="KW-0963">Cytoplasm</keyword>
<dbReference type="PIRSF" id="PIRSF006004">
    <property type="entry name" value="CHP00048"/>
    <property type="match status" value="1"/>
</dbReference>
<comment type="miscellaneous">
    <text evidence="14">Reaction proceeds by a ping-pong mechanism involving intermediate methylation of a conserved cysteine residue.</text>
</comment>
<dbReference type="SFLD" id="SFLDG01062">
    <property type="entry name" value="methyltransferase_(Class_A)"/>
    <property type="match status" value="1"/>
</dbReference>
<comment type="subcellular location">
    <subcellularLocation>
        <location evidence="1 14">Cytoplasm</location>
    </subcellularLocation>
</comment>
<comment type="similarity">
    <text evidence="2 14">Belongs to the radical SAM superfamily. RlmN family.</text>
</comment>
<evidence type="ECO:0000256" key="12">
    <source>
        <dbReference type="ARBA" id="ARBA00023014"/>
    </source>
</evidence>
<dbReference type="Proteomes" id="UP000074561">
    <property type="component" value="Chromosome"/>
</dbReference>
<dbReference type="GO" id="GO:0019843">
    <property type="term" value="F:rRNA binding"/>
    <property type="evidence" value="ECO:0007669"/>
    <property type="project" value="UniProtKB-UniRule"/>
</dbReference>
<comment type="cofactor">
    <cofactor evidence="14">
        <name>[4Fe-4S] cluster</name>
        <dbReference type="ChEBI" id="CHEBI:49883"/>
    </cofactor>
    <text evidence="14">Binds 1 [4Fe-4S] cluster. The cluster is coordinated with 3 cysteines and an exchangeable S-adenosyl-L-methionine.</text>
</comment>
<evidence type="ECO:0000256" key="13">
    <source>
        <dbReference type="ARBA" id="ARBA00023157"/>
    </source>
</evidence>
<dbReference type="GO" id="GO:0070040">
    <property type="term" value="F:rRNA (adenine(2503)-C2-)-methyltransferase activity"/>
    <property type="evidence" value="ECO:0007669"/>
    <property type="project" value="UniProtKB-UniRule"/>
</dbReference>
<comment type="catalytic activity">
    <reaction evidence="14">
        <text>adenosine(2503) in 23S rRNA + 2 reduced [2Fe-2S]-[ferredoxin] + 2 S-adenosyl-L-methionine = 2-methyladenosine(2503) in 23S rRNA + 5'-deoxyadenosine + L-methionine + 2 oxidized [2Fe-2S]-[ferredoxin] + S-adenosyl-L-homocysteine</text>
        <dbReference type="Rhea" id="RHEA:42916"/>
        <dbReference type="Rhea" id="RHEA-COMP:10000"/>
        <dbReference type="Rhea" id="RHEA-COMP:10001"/>
        <dbReference type="Rhea" id="RHEA-COMP:10152"/>
        <dbReference type="Rhea" id="RHEA-COMP:10282"/>
        <dbReference type="ChEBI" id="CHEBI:17319"/>
        <dbReference type="ChEBI" id="CHEBI:33737"/>
        <dbReference type="ChEBI" id="CHEBI:33738"/>
        <dbReference type="ChEBI" id="CHEBI:57844"/>
        <dbReference type="ChEBI" id="CHEBI:57856"/>
        <dbReference type="ChEBI" id="CHEBI:59789"/>
        <dbReference type="ChEBI" id="CHEBI:74411"/>
        <dbReference type="ChEBI" id="CHEBI:74497"/>
        <dbReference type="EC" id="2.1.1.192"/>
    </reaction>
</comment>
<dbReference type="FunFam" id="1.10.150.530:FF:000003">
    <property type="entry name" value="Dual-specificity RNA methyltransferase RlmN"/>
    <property type="match status" value="1"/>
</dbReference>
<dbReference type="Pfam" id="PF21016">
    <property type="entry name" value="RlmN_N"/>
    <property type="match status" value="1"/>
</dbReference>
<feature type="binding site" evidence="14">
    <location>
        <position position="309"/>
    </location>
    <ligand>
        <name>S-adenosyl-L-methionine</name>
        <dbReference type="ChEBI" id="CHEBI:59789"/>
    </ligand>
</feature>
<evidence type="ECO:0000256" key="11">
    <source>
        <dbReference type="ARBA" id="ARBA00023004"/>
    </source>
</evidence>
<feature type="active site" description="S-methylcysteine intermediate" evidence="14">
    <location>
        <position position="352"/>
    </location>
</feature>
<dbReference type="RefSeq" id="WP_061940287.1">
    <property type="nucleotide sequence ID" value="NZ_CP013234.1"/>
</dbReference>
<comment type="function">
    <text evidence="14">Specifically methylates position 2 of adenine 2503 in 23S rRNA and position 2 of adenine 37 in tRNAs. m2A2503 modification seems to play a crucial role in the proofreading step occurring at the peptidyl transferase center and thus would serve to optimize ribosomal fidelity.</text>
</comment>
<evidence type="ECO:0000256" key="9">
    <source>
        <dbReference type="ARBA" id="ARBA00022694"/>
    </source>
</evidence>
<dbReference type="AlphaFoldDB" id="A0A127Q440"/>
<dbReference type="SFLD" id="SFLDF00275">
    <property type="entry name" value="adenosine_C2_methyltransferase"/>
    <property type="match status" value="1"/>
</dbReference>
<dbReference type="Gene3D" id="3.20.20.70">
    <property type="entry name" value="Aldolase class I"/>
    <property type="match status" value="1"/>
</dbReference>
<dbReference type="InterPro" id="IPR040072">
    <property type="entry name" value="Methyltransferase_A"/>
</dbReference>
<feature type="binding site" evidence="14">
    <location>
        <position position="117"/>
    </location>
    <ligand>
        <name>[4Fe-4S] cluster</name>
        <dbReference type="ChEBI" id="CHEBI:49883"/>
        <note>4Fe-4S-S-AdoMet</note>
    </ligand>
</feature>
<keyword evidence="6 14" id="KW-0489">Methyltransferase</keyword>
<name>A0A127Q440_9BURK</name>
<keyword evidence="9 14" id="KW-0819">tRNA processing</keyword>
<dbReference type="SFLD" id="SFLDS00029">
    <property type="entry name" value="Radical_SAM"/>
    <property type="match status" value="1"/>
</dbReference>
<dbReference type="InterPro" id="IPR027492">
    <property type="entry name" value="RNA_MTrfase_RlmN"/>
</dbReference>
<evidence type="ECO:0000256" key="1">
    <source>
        <dbReference type="ARBA" id="ARBA00004496"/>
    </source>
</evidence>
<keyword evidence="8 14" id="KW-0949">S-adenosyl-L-methionine</keyword>
<dbReference type="OrthoDB" id="9793973at2"/>
<dbReference type="Gene3D" id="1.10.150.530">
    <property type="match status" value="1"/>
</dbReference>
<feature type="binding site" evidence="14">
    <location>
        <position position="120"/>
    </location>
    <ligand>
        <name>[4Fe-4S] cluster</name>
        <dbReference type="ChEBI" id="CHEBI:49883"/>
        <note>4Fe-4S-S-AdoMet</note>
    </ligand>
</feature>
<accession>A0A127Q440</accession>
<dbReference type="CDD" id="cd01335">
    <property type="entry name" value="Radical_SAM"/>
    <property type="match status" value="1"/>
</dbReference>
<dbReference type="InterPro" id="IPR048641">
    <property type="entry name" value="RlmN_N"/>
</dbReference>
<dbReference type="EC" id="2.1.1.192" evidence="14"/>